<dbReference type="PANTHER" id="PTHR37313">
    <property type="entry name" value="UPF0749 PROTEIN RV1825"/>
    <property type="match status" value="1"/>
</dbReference>
<evidence type="ECO:0000256" key="2">
    <source>
        <dbReference type="SAM" id="Coils"/>
    </source>
</evidence>
<dbReference type="InterPro" id="IPR010273">
    <property type="entry name" value="DUF881"/>
</dbReference>
<dbReference type="Gene3D" id="3.30.70.1880">
    <property type="entry name" value="Protein of unknown function DUF881"/>
    <property type="match status" value="1"/>
</dbReference>
<organism evidence="4 5">
    <name type="scientific">Nocardioides euryhalodurans</name>
    <dbReference type="NCBI Taxonomy" id="2518370"/>
    <lineage>
        <taxon>Bacteria</taxon>
        <taxon>Bacillati</taxon>
        <taxon>Actinomycetota</taxon>
        <taxon>Actinomycetes</taxon>
        <taxon>Propionibacteriales</taxon>
        <taxon>Nocardioidaceae</taxon>
        <taxon>Nocardioides</taxon>
    </lineage>
</organism>
<dbReference type="Pfam" id="PF05949">
    <property type="entry name" value="DUF881"/>
    <property type="match status" value="1"/>
</dbReference>
<proteinExistence type="inferred from homology"/>
<dbReference type="PANTHER" id="PTHR37313:SF1">
    <property type="entry name" value="UPF0749 PROTEIN RV1823"/>
    <property type="match status" value="1"/>
</dbReference>
<keyword evidence="5" id="KW-1185">Reference proteome</keyword>
<keyword evidence="2" id="KW-0175">Coiled coil</keyword>
<reference evidence="4 5" key="1">
    <citation type="submission" date="2019-03" db="EMBL/GenBank/DDBJ databases">
        <title>Three New Species of Nocardioides, Nocardioides euryhalodurans sp. nov., Nocardioides seonyuensis sp. nov. and Nocardioides eburneoflavus sp. nov., Iolated from Soil.</title>
        <authorList>
            <person name="Roh S.G."/>
            <person name="Lee C."/>
            <person name="Kim M.-K."/>
            <person name="Kim S.B."/>
        </authorList>
    </citation>
    <scope>NUCLEOTIDE SEQUENCE [LARGE SCALE GENOMIC DNA]</scope>
    <source>
        <strain evidence="4 5">MMS17-SY117</strain>
    </source>
</reference>
<evidence type="ECO:0000256" key="3">
    <source>
        <dbReference type="SAM" id="MobiDB-lite"/>
    </source>
</evidence>
<dbReference type="EMBL" id="CP038267">
    <property type="protein sequence ID" value="QBR91243.1"/>
    <property type="molecule type" value="Genomic_DNA"/>
</dbReference>
<accession>A0A4P7GHI5</accession>
<dbReference type="RefSeq" id="WP_135073658.1">
    <property type="nucleotide sequence ID" value="NZ_CP038267.1"/>
</dbReference>
<dbReference type="Proteomes" id="UP000294894">
    <property type="component" value="Chromosome"/>
</dbReference>
<sequence>MADPARDLPPHVTTPLLSLVTQQALEEDYRQVAERKGSSGIPPDPPKVRAIAVAVIAAFGILVSVAAVQNSRNEAVEDAGRATLIARIGEERALLRSQQDRVADLTRENQQLADDVDARTASRQQAETQLTRLQASAGFAPVTGEGVRIVVDGNPNGDERQQVTDADLAILVDGLFAAGAEAIAINDQRLNNLGSIRNTGPAVHVNTRPLSPPYTVRAIGDTQTLQAELLNTTHGAEFFSLADQLGFVYSMQNVEQLTLPAARQRPLRQVSRAGEEAAPGIEEGPQ</sequence>
<dbReference type="KEGG" id="noy:EXE57_02370"/>
<feature type="coiled-coil region" evidence="2">
    <location>
        <begin position="88"/>
        <end position="115"/>
    </location>
</feature>
<dbReference type="AlphaFoldDB" id="A0A4P7GHI5"/>
<comment type="similarity">
    <text evidence="1">Belongs to the UPF0749 family.</text>
</comment>
<dbReference type="OrthoDB" id="3218134at2"/>
<feature type="region of interest" description="Disordered" evidence="3">
    <location>
        <begin position="266"/>
        <end position="286"/>
    </location>
</feature>
<evidence type="ECO:0000313" key="4">
    <source>
        <dbReference type="EMBL" id="QBR91243.1"/>
    </source>
</evidence>
<dbReference type="GO" id="GO:0005886">
    <property type="term" value="C:plasma membrane"/>
    <property type="evidence" value="ECO:0007669"/>
    <property type="project" value="TreeGrafter"/>
</dbReference>
<protein>
    <submittedName>
        <fullName evidence="4">DUF881 domain-containing protein</fullName>
    </submittedName>
</protein>
<feature type="compositionally biased region" description="Low complexity" evidence="3">
    <location>
        <begin position="276"/>
        <end position="286"/>
    </location>
</feature>
<evidence type="ECO:0000256" key="1">
    <source>
        <dbReference type="ARBA" id="ARBA00009108"/>
    </source>
</evidence>
<evidence type="ECO:0000313" key="5">
    <source>
        <dbReference type="Proteomes" id="UP000294894"/>
    </source>
</evidence>
<gene>
    <name evidence="4" type="ORF">EXE57_02370</name>
</gene>
<name>A0A4P7GHI5_9ACTN</name>